<dbReference type="EMBL" id="JAHLKM010000013">
    <property type="protein sequence ID" value="MCQ4333869.1"/>
    <property type="molecule type" value="Genomic_DNA"/>
</dbReference>
<dbReference type="RefSeq" id="WP_256029893.1">
    <property type="nucleotide sequence ID" value="NZ_JAHLKM010000013.1"/>
</dbReference>
<organism evidence="2 3">
    <name type="scientific">Natronomonas aquatica</name>
    <dbReference type="NCBI Taxonomy" id="2841590"/>
    <lineage>
        <taxon>Archaea</taxon>
        <taxon>Methanobacteriati</taxon>
        <taxon>Methanobacteriota</taxon>
        <taxon>Stenosarchaea group</taxon>
        <taxon>Halobacteria</taxon>
        <taxon>Halobacteriales</taxon>
        <taxon>Natronomonadaceae</taxon>
        <taxon>Natronomonas</taxon>
    </lineage>
</organism>
<dbReference type="InterPro" id="IPR058872">
    <property type="entry name" value="Halo_prof"/>
</dbReference>
<dbReference type="AlphaFoldDB" id="A0A9R1D4Z6"/>
<feature type="domain" description="Profilin fold" evidence="1">
    <location>
        <begin position="17"/>
        <end position="111"/>
    </location>
</feature>
<dbReference type="Proteomes" id="UP001139494">
    <property type="component" value="Unassembled WGS sequence"/>
</dbReference>
<accession>A0A9R1D4Z6</accession>
<name>A0A9R1D4Z6_9EURY</name>
<protein>
    <recommendedName>
        <fullName evidence="1">Profilin fold domain-containing protein</fullName>
    </recommendedName>
</protein>
<reference evidence="2" key="1">
    <citation type="journal article" date="2023" name="Front. Microbiol.">
        <title>Genomic-based phylogenetic and metabolic analyses of the genus Natronomonas, and description of Natronomonas aquatica sp. nov.</title>
        <authorList>
            <person name="Garcia-Roldan A."/>
            <person name="Duran-Viseras A."/>
            <person name="de la Haba R.R."/>
            <person name="Corral P."/>
            <person name="Sanchez-Porro C."/>
            <person name="Ventosa A."/>
        </authorList>
    </citation>
    <scope>NUCLEOTIDE SEQUENCE</scope>
    <source>
        <strain evidence="2">F2-12</strain>
    </source>
</reference>
<proteinExistence type="predicted"/>
<comment type="caution">
    <text evidence="2">The sequence shown here is derived from an EMBL/GenBank/DDBJ whole genome shotgun (WGS) entry which is preliminary data.</text>
</comment>
<keyword evidence="3" id="KW-1185">Reference proteome</keyword>
<evidence type="ECO:0000259" key="1">
    <source>
        <dbReference type="Pfam" id="PF26420"/>
    </source>
</evidence>
<feature type="domain" description="Profilin fold" evidence="1">
    <location>
        <begin position="138"/>
        <end position="230"/>
    </location>
</feature>
<evidence type="ECO:0000313" key="3">
    <source>
        <dbReference type="Proteomes" id="UP001139494"/>
    </source>
</evidence>
<evidence type="ECO:0000313" key="2">
    <source>
        <dbReference type="EMBL" id="MCQ4333869.1"/>
    </source>
</evidence>
<sequence>MTTLAELDVPVADIGAITERREEILEAIRSHAGRIAYDLARVDGGDYGRRSFSTDRGEWTVKHEAGDLEFLKYDPTRGEETYVVSTKGPAEPAALSRALEDYPAFVEAYNEHVETVDGILDGVDAEASFPAVASTDSVVAERDRIVEAIEDCCERIAGQLYRYEGTDYGTFSVRVGSMRWKLKRDGGGVSYLRVGGSDGTYLLSQYGPPSASDVREYAPRFGGFVGAYNEHAAELEADLRGIEP</sequence>
<gene>
    <name evidence="2" type="ORF">KM295_10320</name>
</gene>
<dbReference type="Pfam" id="PF26420">
    <property type="entry name" value="Halo_prof"/>
    <property type="match status" value="2"/>
</dbReference>